<name>A0A2V3ZZ34_9BACT</name>
<dbReference type="Pfam" id="PF02518">
    <property type="entry name" value="HATPase_c"/>
    <property type="match status" value="1"/>
</dbReference>
<dbReference type="PROSITE" id="PS50109">
    <property type="entry name" value="HIS_KIN"/>
    <property type="match status" value="1"/>
</dbReference>
<dbReference type="AlphaFoldDB" id="A0A2V3ZZ34"/>
<dbReference type="PRINTS" id="PR00344">
    <property type="entry name" value="BCTRLSENSOR"/>
</dbReference>
<keyword evidence="4" id="KW-0547">Nucleotide-binding</keyword>
<organism evidence="4 5">
    <name type="scientific">Marinifilum breve</name>
    <dbReference type="NCBI Taxonomy" id="2184082"/>
    <lineage>
        <taxon>Bacteria</taxon>
        <taxon>Pseudomonadati</taxon>
        <taxon>Bacteroidota</taxon>
        <taxon>Bacteroidia</taxon>
        <taxon>Marinilabiliales</taxon>
        <taxon>Marinifilaceae</taxon>
    </lineage>
</organism>
<gene>
    <name evidence="4" type="ORF">DF185_08650</name>
</gene>
<keyword evidence="4" id="KW-0067">ATP-binding</keyword>
<evidence type="ECO:0000313" key="5">
    <source>
        <dbReference type="Proteomes" id="UP000248079"/>
    </source>
</evidence>
<dbReference type="GO" id="GO:0005524">
    <property type="term" value="F:ATP binding"/>
    <property type="evidence" value="ECO:0007669"/>
    <property type="project" value="UniProtKB-KW"/>
</dbReference>
<dbReference type="InterPro" id="IPR005467">
    <property type="entry name" value="His_kinase_dom"/>
</dbReference>
<evidence type="ECO:0000313" key="4">
    <source>
        <dbReference type="EMBL" id="PXY01543.1"/>
    </source>
</evidence>
<protein>
    <recommendedName>
        <fullName evidence="2">histidine kinase</fullName>
        <ecNumber evidence="2">2.7.13.3</ecNumber>
    </recommendedName>
</protein>
<sequence>MKDLSMHIMDIIQNSVRAEASLVELKITESMKEDLFSISIKDNGFGMSDEVLAKAIDPFFTTRTTRKVGLGLSLLKQNAEMTGGKMEISSKEGVGTELEAVFSHKHLDRPSLGDIAGTMVLLVGANPEMDFLYQHITDEGEYVFDTKEVKEVLDGMPISDPNIMQYLKEMIKENLNTILYR</sequence>
<accession>A0A2V3ZZ34</accession>
<proteinExistence type="predicted"/>
<dbReference type="RefSeq" id="WP_110360355.1">
    <property type="nucleotide sequence ID" value="NZ_QFLI01000003.1"/>
</dbReference>
<dbReference type="Proteomes" id="UP000248079">
    <property type="component" value="Unassembled WGS sequence"/>
</dbReference>
<dbReference type="InterPro" id="IPR004358">
    <property type="entry name" value="Sig_transdc_His_kin-like_C"/>
</dbReference>
<comment type="caution">
    <text evidence="4">The sequence shown here is derived from an EMBL/GenBank/DDBJ whole genome shotgun (WGS) entry which is preliminary data.</text>
</comment>
<dbReference type="SMART" id="SM00387">
    <property type="entry name" value="HATPase_c"/>
    <property type="match status" value="1"/>
</dbReference>
<dbReference type="Gene3D" id="3.30.565.10">
    <property type="entry name" value="Histidine kinase-like ATPase, C-terminal domain"/>
    <property type="match status" value="1"/>
</dbReference>
<evidence type="ECO:0000259" key="3">
    <source>
        <dbReference type="PROSITE" id="PS50109"/>
    </source>
</evidence>
<dbReference type="EMBL" id="QFLI01000003">
    <property type="protein sequence ID" value="PXY01543.1"/>
    <property type="molecule type" value="Genomic_DNA"/>
</dbReference>
<dbReference type="OrthoDB" id="1046984at2"/>
<dbReference type="GO" id="GO:0004673">
    <property type="term" value="F:protein histidine kinase activity"/>
    <property type="evidence" value="ECO:0007669"/>
    <property type="project" value="UniProtKB-EC"/>
</dbReference>
<comment type="catalytic activity">
    <reaction evidence="1">
        <text>ATP + protein L-histidine = ADP + protein N-phospho-L-histidine.</text>
        <dbReference type="EC" id="2.7.13.3"/>
    </reaction>
</comment>
<dbReference type="InterPro" id="IPR036890">
    <property type="entry name" value="HATPase_C_sf"/>
</dbReference>
<dbReference type="PANTHER" id="PTHR43065">
    <property type="entry name" value="SENSOR HISTIDINE KINASE"/>
    <property type="match status" value="1"/>
</dbReference>
<dbReference type="InterPro" id="IPR003594">
    <property type="entry name" value="HATPase_dom"/>
</dbReference>
<keyword evidence="5" id="KW-1185">Reference proteome</keyword>
<evidence type="ECO:0000256" key="2">
    <source>
        <dbReference type="ARBA" id="ARBA00012438"/>
    </source>
</evidence>
<dbReference type="EC" id="2.7.13.3" evidence="2"/>
<evidence type="ECO:0000256" key="1">
    <source>
        <dbReference type="ARBA" id="ARBA00000085"/>
    </source>
</evidence>
<reference evidence="4 5" key="1">
    <citation type="submission" date="2018-05" db="EMBL/GenBank/DDBJ databases">
        <title>Marinifilum breve JC075T sp. nov., a marine bacterium isolated from Yongle Blue Hole in the South China Sea.</title>
        <authorList>
            <person name="Fu T."/>
        </authorList>
    </citation>
    <scope>NUCLEOTIDE SEQUENCE [LARGE SCALE GENOMIC DNA]</scope>
    <source>
        <strain evidence="4 5">JC075</strain>
    </source>
</reference>
<dbReference type="SUPFAM" id="SSF55874">
    <property type="entry name" value="ATPase domain of HSP90 chaperone/DNA topoisomerase II/histidine kinase"/>
    <property type="match status" value="1"/>
</dbReference>
<feature type="domain" description="Histidine kinase" evidence="3">
    <location>
        <begin position="1"/>
        <end position="106"/>
    </location>
</feature>